<sequence length="209" mass="23776">MWELGYAPEESEPDTDRPILVRKALTGLADRWTRHVFDLHDELGISQDYGPRHRLEMVRECSQRISIGLDAYEREQWMAPEAARAWESMHSAASSNGIRLQVVSAYRAVNYQANLIRNKLEKGQNIARILSVSAAPGFSEHHSGRALDLKTPGEPPLEESFADTPAYRWLSDNARLFGFRESFGRGNRHSMTWEPWHWCFHATGGVAGQ</sequence>
<dbReference type="Pfam" id="PF02557">
    <property type="entry name" value="VanY"/>
    <property type="match status" value="1"/>
</dbReference>
<keyword evidence="2" id="KW-0378">Hydrolase</keyword>
<dbReference type="CDD" id="cd14852">
    <property type="entry name" value="LD-carboxypeptidase"/>
    <property type="match status" value="1"/>
</dbReference>
<name>A0A845V1Y0_9GAMM</name>
<feature type="domain" description="D-alanyl-D-alanine carboxypeptidase-like core" evidence="1">
    <location>
        <begin position="77"/>
        <end position="202"/>
    </location>
</feature>
<dbReference type="PANTHER" id="PTHR34385">
    <property type="entry name" value="D-ALANYL-D-ALANINE CARBOXYPEPTIDASE"/>
    <property type="match status" value="1"/>
</dbReference>
<dbReference type="PANTHER" id="PTHR34385:SF1">
    <property type="entry name" value="PEPTIDOGLYCAN L-ALANYL-D-GLUTAMATE ENDOPEPTIDASE CWLK"/>
    <property type="match status" value="1"/>
</dbReference>
<organism evidence="2 3">
    <name type="scientific">Wenzhouxiangella limi</name>
    <dbReference type="NCBI Taxonomy" id="2707351"/>
    <lineage>
        <taxon>Bacteria</taxon>
        <taxon>Pseudomonadati</taxon>
        <taxon>Pseudomonadota</taxon>
        <taxon>Gammaproteobacteria</taxon>
        <taxon>Chromatiales</taxon>
        <taxon>Wenzhouxiangellaceae</taxon>
        <taxon>Wenzhouxiangella</taxon>
    </lineage>
</organism>
<dbReference type="InterPro" id="IPR003709">
    <property type="entry name" value="VanY-like_core_dom"/>
</dbReference>
<protein>
    <submittedName>
        <fullName evidence="2">D-alanyl-D-alanine carboxypeptidase family protein</fullName>
    </submittedName>
</protein>
<keyword evidence="3" id="KW-1185">Reference proteome</keyword>
<evidence type="ECO:0000313" key="3">
    <source>
        <dbReference type="Proteomes" id="UP000484885"/>
    </source>
</evidence>
<dbReference type="Gene3D" id="3.30.1380.10">
    <property type="match status" value="1"/>
</dbReference>
<keyword evidence="2" id="KW-0121">Carboxypeptidase</keyword>
<proteinExistence type="predicted"/>
<dbReference type="InterPro" id="IPR052179">
    <property type="entry name" value="DD-CPase-like"/>
</dbReference>
<dbReference type="GO" id="GO:0004180">
    <property type="term" value="F:carboxypeptidase activity"/>
    <property type="evidence" value="ECO:0007669"/>
    <property type="project" value="UniProtKB-KW"/>
</dbReference>
<dbReference type="GO" id="GO:0006508">
    <property type="term" value="P:proteolysis"/>
    <property type="evidence" value="ECO:0007669"/>
    <property type="project" value="InterPro"/>
</dbReference>
<dbReference type="InterPro" id="IPR009045">
    <property type="entry name" value="Zn_M74/Hedgehog-like"/>
</dbReference>
<comment type="caution">
    <text evidence="2">The sequence shown here is derived from an EMBL/GenBank/DDBJ whole genome shotgun (WGS) entry which is preliminary data.</text>
</comment>
<dbReference type="InterPro" id="IPR058193">
    <property type="entry name" value="VanY/YodJ_core_dom"/>
</dbReference>
<dbReference type="Proteomes" id="UP000484885">
    <property type="component" value="Unassembled WGS sequence"/>
</dbReference>
<keyword evidence="2" id="KW-0645">Protease</keyword>
<gene>
    <name evidence="2" type="ORF">G3I74_13390</name>
</gene>
<evidence type="ECO:0000259" key="1">
    <source>
        <dbReference type="Pfam" id="PF02557"/>
    </source>
</evidence>
<dbReference type="SUPFAM" id="SSF55166">
    <property type="entry name" value="Hedgehog/DD-peptidase"/>
    <property type="match status" value="1"/>
</dbReference>
<dbReference type="EMBL" id="JAAGSC010000043">
    <property type="protein sequence ID" value="NDY96724.1"/>
    <property type="molecule type" value="Genomic_DNA"/>
</dbReference>
<accession>A0A845V1Y0</accession>
<reference evidence="2 3" key="1">
    <citation type="submission" date="2020-02" db="EMBL/GenBank/DDBJ databases">
        <authorList>
            <person name="Zhang X.-Y."/>
        </authorList>
    </citation>
    <scope>NUCLEOTIDE SEQUENCE [LARGE SCALE GENOMIC DNA]</scope>
    <source>
        <strain evidence="2 3">C33</strain>
    </source>
</reference>
<evidence type="ECO:0000313" key="2">
    <source>
        <dbReference type="EMBL" id="NDY96724.1"/>
    </source>
</evidence>
<dbReference type="AlphaFoldDB" id="A0A845V1Y0"/>